<proteinExistence type="inferred from homology"/>
<dbReference type="GO" id="GO:0046872">
    <property type="term" value="F:metal ion binding"/>
    <property type="evidence" value="ECO:0007669"/>
    <property type="project" value="UniProtKB-UniRule"/>
</dbReference>
<keyword evidence="7 10" id="KW-0460">Magnesium</keyword>
<comment type="catalytic activity">
    <reaction evidence="9 10">
        <text>L-threonyl-[protein] + FAD = FMN-L-threonyl-[protein] + AMP + H(+)</text>
        <dbReference type="Rhea" id="RHEA:36847"/>
        <dbReference type="Rhea" id="RHEA-COMP:11060"/>
        <dbReference type="Rhea" id="RHEA-COMP:11061"/>
        <dbReference type="ChEBI" id="CHEBI:15378"/>
        <dbReference type="ChEBI" id="CHEBI:30013"/>
        <dbReference type="ChEBI" id="CHEBI:57692"/>
        <dbReference type="ChEBI" id="CHEBI:74257"/>
        <dbReference type="ChEBI" id="CHEBI:456215"/>
        <dbReference type="EC" id="2.7.1.180"/>
    </reaction>
</comment>
<feature type="binding site" evidence="11">
    <location>
        <position position="257"/>
    </location>
    <ligand>
        <name>Mg(2+)</name>
        <dbReference type="ChEBI" id="CHEBI:18420"/>
    </ligand>
</feature>
<dbReference type="Pfam" id="PF02424">
    <property type="entry name" value="ApbE"/>
    <property type="match status" value="1"/>
</dbReference>
<keyword evidence="6 10" id="KW-0274">FAD</keyword>
<evidence type="ECO:0000313" key="13">
    <source>
        <dbReference type="Proteomes" id="UP000265845"/>
    </source>
</evidence>
<keyword evidence="4 10" id="KW-0808">Transferase</keyword>
<evidence type="ECO:0000256" key="11">
    <source>
        <dbReference type="PIRSR" id="PIRSR006268-2"/>
    </source>
</evidence>
<keyword evidence="13" id="KW-1185">Reference proteome</keyword>
<comment type="cofactor">
    <cofactor evidence="11">
        <name>Mg(2+)</name>
        <dbReference type="ChEBI" id="CHEBI:18420"/>
    </cofactor>
    <cofactor evidence="11">
        <name>Mn(2+)</name>
        <dbReference type="ChEBI" id="CHEBI:29035"/>
    </cofactor>
    <text evidence="11">Magnesium. Can also use manganese.</text>
</comment>
<reference evidence="12 13" key="1">
    <citation type="submission" date="2018-08" db="EMBL/GenBank/DDBJ databases">
        <title>Henriciella mobilis sp. nov., isolated from seawater.</title>
        <authorList>
            <person name="Cheng H."/>
            <person name="Wu Y.-H."/>
            <person name="Xu X.-W."/>
            <person name="Guo L.-L."/>
        </authorList>
    </citation>
    <scope>NUCLEOTIDE SEQUENCE [LARGE SCALE GENOMIC DNA]</scope>
    <source>
        <strain evidence="12 13">CCUG67844</strain>
    </source>
</reference>
<evidence type="ECO:0000256" key="8">
    <source>
        <dbReference type="ARBA" id="ARBA00031306"/>
    </source>
</evidence>
<dbReference type="PANTHER" id="PTHR30040">
    <property type="entry name" value="THIAMINE BIOSYNTHESIS LIPOPROTEIN APBE"/>
    <property type="match status" value="1"/>
</dbReference>
<dbReference type="EC" id="2.7.1.180" evidence="1 10"/>
<feature type="binding site" evidence="11">
    <location>
        <position position="141"/>
    </location>
    <ligand>
        <name>Mg(2+)</name>
        <dbReference type="ChEBI" id="CHEBI:18420"/>
    </ligand>
</feature>
<sequence>MRLAGETMGTNWSATWFALPGLDPEDIRREFEALFERTILSMSPWESASLISRFNALPAGAELKVDTAFEEVLRAGLHLARLTDGAFDPCLGGAVMRNGFGAAGLGTGTDGTAHGPDIWDRLFSRSEHIRQPGGVTLDLSAIAKGYTVDRMADILKARGVHQYLVEIGGEFVASGVKPDRSPWWLDLETRTGTEAPWRIALIDGALATSGDYRQFAVRHGTRISHIVGDKARETVHGDFASVSVIATNCMDADGWATALFACGDQRGLNLADIHGIKAIFQYRDAPAQLSSALMPMVDRAS</sequence>
<dbReference type="GO" id="GO:0016740">
    <property type="term" value="F:transferase activity"/>
    <property type="evidence" value="ECO:0007669"/>
    <property type="project" value="UniProtKB-UniRule"/>
</dbReference>
<dbReference type="InterPro" id="IPR024932">
    <property type="entry name" value="ApbE"/>
</dbReference>
<evidence type="ECO:0000256" key="4">
    <source>
        <dbReference type="ARBA" id="ARBA00022679"/>
    </source>
</evidence>
<comment type="caution">
    <text evidence="12">The sequence shown here is derived from an EMBL/GenBank/DDBJ whole genome shotgun (WGS) entry which is preliminary data.</text>
</comment>
<dbReference type="AlphaFoldDB" id="A0A399RJL8"/>
<dbReference type="Gene3D" id="3.10.520.10">
    <property type="entry name" value="ApbE-like domains"/>
    <property type="match status" value="1"/>
</dbReference>
<evidence type="ECO:0000256" key="9">
    <source>
        <dbReference type="ARBA" id="ARBA00048540"/>
    </source>
</evidence>
<evidence type="ECO:0000256" key="5">
    <source>
        <dbReference type="ARBA" id="ARBA00022723"/>
    </source>
</evidence>
<dbReference type="SUPFAM" id="SSF143631">
    <property type="entry name" value="ApbE-like"/>
    <property type="match status" value="1"/>
</dbReference>
<evidence type="ECO:0000256" key="1">
    <source>
        <dbReference type="ARBA" id="ARBA00011955"/>
    </source>
</evidence>
<feature type="binding site" evidence="11">
    <location>
        <position position="253"/>
    </location>
    <ligand>
        <name>Mg(2+)</name>
        <dbReference type="ChEBI" id="CHEBI:18420"/>
    </ligand>
</feature>
<keyword evidence="3 10" id="KW-0285">Flavoprotein</keyword>
<evidence type="ECO:0000256" key="10">
    <source>
        <dbReference type="PIRNR" id="PIRNR006268"/>
    </source>
</evidence>
<dbReference type="EMBL" id="QWGA01000003">
    <property type="protein sequence ID" value="RIJ30851.1"/>
    <property type="molecule type" value="Genomic_DNA"/>
</dbReference>
<evidence type="ECO:0000256" key="7">
    <source>
        <dbReference type="ARBA" id="ARBA00022842"/>
    </source>
</evidence>
<dbReference type="InterPro" id="IPR003374">
    <property type="entry name" value="ApbE-like_sf"/>
</dbReference>
<dbReference type="PIRSF" id="PIRSF006268">
    <property type="entry name" value="ApbE"/>
    <property type="match status" value="1"/>
</dbReference>
<dbReference type="Proteomes" id="UP000265845">
    <property type="component" value="Unassembled WGS sequence"/>
</dbReference>
<accession>A0A399RJL8</accession>
<gene>
    <name evidence="12" type="ORF">D1222_00840</name>
</gene>
<evidence type="ECO:0000256" key="6">
    <source>
        <dbReference type="ARBA" id="ARBA00022827"/>
    </source>
</evidence>
<organism evidence="12 13">
    <name type="scientific">Henriciella algicola</name>
    <dbReference type="NCBI Taxonomy" id="1608422"/>
    <lineage>
        <taxon>Bacteria</taxon>
        <taxon>Pseudomonadati</taxon>
        <taxon>Pseudomonadota</taxon>
        <taxon>Alphaproteobacteria</taxon>
        <taxon>Hyphomonadales</taxon>
        <taxon>Hyphomonadaceae</taxon>
        <taxon>Henriciella</taxon>
    </lineage>
</organism>
<keyword evidence="5 10" id="KW-0479">Metal-binding</keyword>
<evidence type="ECO:0000313" key="12">
    <source>
        <dbReference type="EMBL" id="RIJ30851.1"/>
    </source>
</evidence>
<evidence type="ECO:0000256" key="3">
    <source>
        <dbReference type="ARBA" id="ARBA00022630"/>
    </source>
</evidence>
<name>A0A399RJL8_9PROT</name>
<protein>
    <recommendedName>
        <fullName evidence="2 10">FAD:protein FMN transferase</fullName>
        <ecNumber evidence="1 10">2.7.1.180</ecNumber>
    </recommendedName>
    <alternativeName>
        <fullName evidence="8 10">Flavin transferase</fullName>
    </alternativeName>
</protein>
<evidence type="ECO:0000256" key="2">
    <source>
        <dbReference type="ARBA" id="ARBA00016337"/>
    </source>
</evidence>
<dbReference type="PANTHER" id="PTHR30040:SF2">
    <property type="entry name" value="FAD:PROTEIN FMN TRANSFERASE"/>
    <property type="match status" value="1"/>
</dbReference>
<comment type="similarity">
    <text evidence="10">Belongs to the ApbE family.</text>
</comment>
<dbReference type="OrthoDB" id="9778595at2"/>